<feature type="region of interest" description="Disordered" evidence="1">
    <location>
        <begin position="1"/>
        <end position="37"/>
    </location>
</feature>
<dbReference type="Gene3D" id="1.10.10.10">
    <property type="entry name" value="Winged helix-like DNA-binding domain superfamily/Winged helix DNA-binding domain"/>
    <property type="match status" value="1"/>
</dbReference>
<feature type="domain" description="Transcriptional repressor PaaX-like central Cas2-like" evidence="3">
    <location>
        <begin position="125"/>
        <end position="195"/>
    </location>
</feature>
<evidence type="ECO:0000259" key="3">
    <source>
        <dbReference type="Pfam" id="PF20803"/>
    </source>
</evidence>
<protein>
    <submittedName>
        <fullName evidence="4">Repressor in the phenylacetic acid catabolism</fullName>
    </submittedName>
</protein>
<dbReference type="Gene3D" id="3.30.70.2650">
    <property type="match status" value="1"/>
</dbReference>
<evidence type="ECO:0000259" key="2">
    <source>
        <dbReference type="Pfam" id="PF08223"/>
    </source>
</evidence>
<evidence type="ECO:0000313" key="4">
    <source>
        <dbReference type="EMBL" id="GHE64646.1"/>
    </source>
</evidence>
<dbReference type="Pfam" id="PF08223">
    <property type="entry name" value="PaaX_C"/>
    <property type="match status" value="1"/>
</dbReference>
<dbReference type="EMBL" id="BNBT01000051">
    <property type="protein sequence ID" value="GHE64646.1"/>
    <property type="molecule type" value="Genomic_DNA"/>
</dbReference>
<feature type="domain" description="Transcriptional repressor PaaX-like C-terminal" evidence="2">
    <location>
        <begin position="213"/>
        <end position="295"/>
    </location>
</feature>
<keyword evidence="5" id="KW-1185">Reference proteome</keyword>
<comment type="caution">
    <text evidence="4">The sequence shown here is derived from an EMBL/GenBank/DDBJ whole genome shotgun (WGS) entry which is preliminary data.</text>
</comment>
<dbReference type="AlphaFoldDB" id="A0A918ZRA4"/>
<reference evidence="4" key="1">
    <citation type="journal article" date="2014" name="Int. J. Syst. Evol. Microbiol.">
        <title>Complete genome sequence of Corynebacterium casei LMG S-19264T (=DSM 44701T), isolated from a smear-ripened cheese.</title>
        <authorList>
            <consortium name="US DOE Joint Genome Institute (JGI-PGF)"/>
            <person name="Walter F."/>
            <person name="Albersmeier A."/>
            <person name="Kalinowski J."/>
            <person name="Ruckert C."/>
        </authorList>
    </citation>
    <scope>NUCLEOTIDE SEQUENCE</scope>
    <source>
        <strain evidence="4">JCM 4784</strain>
    </source>
</reference>
<name>A0A918ZRA4_9ACTN</name>
<reference evidence="4" key="2">
    <citation type="submission" date="2020-09" db="EMBL/GenBank/DDBJ databases">
        <authorList>
            <person name="Sun Q."/>
            <person name="Ohkuma M."/>
        </authorList>
    </citation>
    <scope>NUCLEOTIDE SEQUENCE</scope>
    <source>
        <strain evidence="4">JCM 4784</strain>
    </source>
</reference>
<feature type="compositionally biased region" description="Low complexity" evidence="1">
    <location>
        <begin position="1"/>
        <end position="29"/>
    </location>
</feature>
<dbReference type="InterPro" id="IPR048846">
    <property type="entry name" value="PaaX-like_central"/>
</dbReference>
<evidence type="ECO:0000256" key="1">
    <source>
        <dbReference type="SAM" id="MobiDB-lite"/>
    </source>
</evidence>
<dbReference type="Gene3D" id="1.20.58.1460">
    <property type="match status" value="1"/>
</dbReference>
<dbReference type="InterPro" id="IPR036388">
    <property type="entry name" value="WH-like_DNA-bd_sf"/>
</dbReference>
<dbReference type="PANTHER" id="PTHR30319">
    <property type="entry name" value="PHENYLACETIC ACID REGULATOR-RELATED TRANSCRIPTIONAL REPRESSOR"/>
    <property type="match status" value="1"/>
</dbReference>
<accession>A0A918ZRA4</accession>
<proteinExistence type="predicted"/>
<sequence length="322" mass="33791">MTPGTTATTADTDTGTSTGSGSPATTGGAQDRGDRPEIPTRLLVHALVREDGTVDAGELYTVAGLLGMTDQQVRLCVKRLVTEGRFTQEGRGRKATLRAVADVTGSLAPDAAYVRHAYRQDAGLAPWDGTWHLFAFAVPEARRTARDALREHLLHLGAAPVQGGLYVTANDVTGLVEAQARHLGVLDTLSHASSTDLRVGGVTDPRALAAALWPLSEIAERYERLAAFAGSRLARLTEGPEPSSAERLTTAVELAAHFTAAMGPDPLLPPELLPAPWPGSRARHLAAAYWAALDGTGTAGAAPAPRLFALYDEALRPADSDG</sequence>
<organism evidence="4 5">
    <name type="scientific">Streptomyces longispororuber</name>
    <dbReference type="NCBI Taxonomy" id="68230"/>
    <lineage>
        <taxon>Bacteria</taxon>
        <taxon>Bacillati</taxon>
        <taxon>Actinomycetota</taxon>
        <taxon>Actinomycetes</taxon>
        <taxon>Kitasatosporales</taxon>
        <taxon>Streptomycetaceae</taxon>
        <taxon>Streptomyces</taxon>
    </lineage>
</organism>
<evidence type="ECO:0000313" key="5">
    <source>
        <dbReference type="Proteomes" id="UP000608024"/>
    </source>
</evidence>
<dbReference type="Proteomes" id="UP000608024">
    <property type="component" value="Unassembled WGS sequence"/>
</dbReference>
<dbReference type="GO" id="GO:0006351">
    <property type="term" value="P:DNA-templated transcription"/>
    <property type="evidence" value="ECO:0007669"/>
    <property type="project" value="TreeGrafter"/>
</dbReference>
<gene>
    <name evidence="4" type="ORF">GCM10018785_37030</name>
</gene>
<dbReference type="PANTHER" id="PTHR30319:SF1">
    <property type="entry name" value="TRANSCRIPTIONAL REPRESSOR PAAX"/>
    <property type="match status" value="1"/>
</dbReference>
<dbReference type="Pfam" id="PF20803">
    <property type="entry name" value="PaaX_M"/>
    <property type="match status" value="1"/>
</dbReference>
<dbReference type="InterPro" id="IPR013225">
    <property type="entry name" value="PaaX_C"/>
</dbReference>